<dbReference type="GO" id="GO:0005524">
    <property type="term" value="F:ATP binding"/>
    <property type="evidence" value="ECO:0007669"/>
    <property type="project" value="UniProtKB-KW"/>
</dbReference>
<dbReference type="SMART" id="SM00487">
    <property type="entry name" value="DEXDc"/>
    <property type="match status" value="1"/>
</dbReference>
<evidence type="ECO:0000256" key="2">
    <source>
        <dbReference type="ARBA" id="ARBA00022801"/>
    </source>
</evidence>
<dbReference type="InterPro" id="IPR000330">
    <property type="entry name" value="SNF2_N"/>
</dbReference>
<dbReference type="Proteomes" id="UP001371456">
    <property type="component" value="Unassembled WGS sequence"/>
</dbReference>
<dbReference type="InterPro" id="IPR050628">
    <property type="entry name" value="SNF2_RAD54_helicase_TF"/>
</dbReference>
<dbReference type="PANTHER" id="PTHR45626">
    <property type="entry name" value="TRANSCRIPTION TERMINATION FACTOR 2-RELATED"/>
    <property type="match status" value="1"/>
</dbReference>
<dbReference type="InterPro" id="IPR027417">
    <property type="entry name" value="P-loop_NTPase"/>
</dbReference>
<dbReference type="SUPFAM" id="SSF52540">
    <property type="entry name" value="P-loop containing nucleoside triphosphate hydrolases"/>
    <property type="match status" value="1"/>
</dbReference>
<evidence type="ECO:0000256" key="5">
    <source>
        <dbReference type="SAM" id="Phobius"/>
    </source>
</evidence>
<feature type="region of interest" description="Disordered" evidence="4">
    <location>
        <begin position="371"/>
        <end position="397"/>
    </location>
</feature>
<keyword evidence="5" id="KW-0812">Transmembrane</keyword>
<keyword evidence="5" id="KW-0472">Membrane</keyword>
<dbReference type="GO" id="GO:0005634">
    <property type="term" value="C:nucleus"/>
    <property type="evidence" value="ECO:0007669"/>
    <property type="project" value="TreeGrafter"/>
</dbReference>
<dbReference type="InterPro" id="IPR038718">
    <property type="entry name" value="SNF2-like_sf"/>
</dbReference>
<evidence type="ECO:0000259" key="6">
    <source>
        <dbReference type="PROSITE" id="PS51192"/>
    </source>
</evidence>
<evidence type="ECO:0000256" key="3">
    <source>
        <dbReference type="ARBA" id="ARBA00022840"/>
    </source>
</evidence>
<feature type="domain" description="Helicase ATP-binding" evidence="6">
    <location>
        <begin position="255"/>
        <end position="430"/>
    </location>
</feature>
<evidence type="ECO:0000313" key="7">
    <source>
        <dbReference type="EMBL" id="KAK6784944.1"/>
    </source>
</evidence>
<proteinExistence type="predicted"/>
<dbReference type="InterPro" id="IPR014001">
    <property type="entry name" value="Helicase_ATP-bd"/>
</dbReference>
<dbReference type="Gene3D" id="3.40.50.10810">
    <property type="entry name" value="Tandem AAA-ATPase domain"/>
    <property type="match status" value="1"/>
</dbReference>
<dbReference type="AlphaFoldDB" id="A0AAN8Y9Q4"/>
<dbReference type="GO" id="GO:0016787">
    <property type="term" value="F:hydrolase activity"/>
    <property type="evidence" value="ECO:0007669"/>
    <property type="project" value="UniProtKB-KW"/>
</dbReference>
<dbReference type="GO" id="GO:0008094">
    <property type="term" value="F:ATP-dependent activity, acting on DNA"/>
    <property type="evidence" value="ECO:0007669"/>
    <property type="project" value="TreeGrafter"/>
</dbReference>
<evidence type="ECO:0000256" key="4">
    <source>
        <dbReference type="SAM" id="MobiDB-lite"/>
    </source>
</evidence>
<feature type="transmembrane region" description="Helical" evidence="5">
    <location>
        <begin position="34"/>
        <end position="55"/>
    </location>
</feature>
<dbReference type="PROSITE" id="PS51192">
    <property type="entry name" value="HELICASE_ATP_BIND_1"/>
    <property type="match status" value="1"/>
</dbReference>
<accession>A0AAN8Y9Q4</accession>
<keyword evidence="3" id="KW-0067">ATP-binding</keyword>
<comment type="caution">
    <text evidence="7">The sequence shown here is derived from an EMBL/GenBank/DDBJ whole genome shotgun (WGS) entry which is preliminary data.</text>
</comment>
<keyword evidence="8" id="KW-1185">Reference proteome</keyword>
<keyword evidence="5" id="KW-1133">Transmembrane helix</keyword>
<reference evidence="7 8" key="1">
    <citation type="submission" date="2024-02" db="EMBL/GenBank/DDBJ databases">
        <title>de novo genome assembly of Solanum bulbocastanum strain 11H21.</title>
        <authorList>
            <person name="Hosaka A.J."/>
        </authorList>
    </citation>
    <scope>NUCLEOTIDE SEQUENCE [LARGE SCALE GENOMIC DNA]</scope>
    <source>
        <tissue evidence="7">Young leaves</tissue>
    </source>
</reference>
<evidence type="ECO:0000313" key="8">
    <source>
        <dbReference type="Proteomes" id="UP001371456"/>
    </source>
</evidence>
<dbReference type="GO" id="GO:0006289">
    <property type="term" value="P:nucleotide-excision repair"/>
    <property type="evidence" value="ECO:0007669"/>
    <property type="project" value="TreeGrafter"/>
</dbReference>
<protein>
    <recommendedName>
        <fullName evidence="6">Helicase ATP-binding domain-containing protein</fullName>
    </recommendedName>
</protein>
<dbReference type="Pfam" id="PF00176">
    <property type="entry name" value="SNF2-rel_dom"/>
    <property type="match status" value="1"/>
</dbReference>
<feature type="transmembrane region" description="Helical" evidence="5">
    <location>
        <begin position="126"/>
        <end position="146"/>
    </location>
</feature>
<dbReference type="EMBL" id="JBANQN010000007">
    <property type="protein sequence ID" value="KAK6784944.1"/>
    <property type="molecule type" value="Genomic_DNA"/>
</dbReference>
<keyword evidence="2" id="KW-0378">Hydrolase</keyword>
<sequence length="430" mass="48666">MDMCILETCLLKVNVFASLGTLLLWKDNFGLTPIAKYLCSFWSASIMLILGYFHRCKSKGLDTTNPLVSRLAFLVLTRLVFSVGLREQNCTTYSIQAVVVLTIGVDIFNIGPDNDLPTRNSTNTKIIVPLIVVWMAGTCSLFIPWYTTLLLVHVEISSANLIFTTTLRICERGEDTDSDRRRRVRLWKCKRERVQKRRGSVLKWETLEEEMDEVILKNCSDDSDNISLTETSEPPSDLILPLLRHQKEWLAWSLKQEESTFKGGILADEMGMGKTVQAIALVLAQRELKKDSSILSSSPSTSQELPTVKGTLIVCPVIGALQWFREIERCTTKDSNKTLLYHGTNRGKFTHNLEDYDFVITTYSTIQADYRPKKSKQNSKNSKLCDEGSSDNSVSVGEDVSRRKSVLHSVKWNRIILDEASHTFTDSCIM</sequence>
<name>A0AAN8Y9Q4_SOLBU</name>
<dbReference type="CDD" id="cd18008">
    <property type="entry name" value="DEXDc_SHPRH-like"/>
    <property type="match status" value="1"/>
</dbReference>
<keyword evidence="1" id="KW-0547">Nucleotide-binding</keyword>
<evidence type="ECO:0000256" key="1">
    <source>
        <dbReference type="ARBA" id="ARBA00022741"/>
    </source>
</evidence>
<dbReference type="PANTHER" id="PTHR45626:SF20">
    <property type="entry name" value="ATP-DEPENDENT HELICASE RHP16-LIKE"/>
    <property type="match status" value="1"/>
</dbReference>
<gene>
    <name evidence="7" type="ORF">RDI58_018399</name>
</gene>
<organism evidence="7 8">
    <name type="scientific">Solanum bulbocastanum</name>
    <name type="common">Wild potato</name>
    <dbReference type="NCBI Taxonomy" id="147425"/>
    <lineage>
        <taxon>Eukaryota</taxon>
        <taxon>Viridiplantae</taxon>
        <taxon>Streptophyta</taxon>
        <taxon>Embryophyta</taxon>
        <taxon>Tracheophyta</taxon>
        <taxon>Spermatophyta</taxon>
        <taxon>Magnoliopsida</taxon>
        <taxon>eudicotyledons</taxon>
        <taxon>Gunneridae</taxon>
        <taxon>Pentapetalae</taxon>
        <taxon>asterids</taxon>
        <taxon>lamiids</taxon>
        <taxon>Solanales</taxon>
        <taxon>Solanaceae</taxon>
        <taxon>Solanoideae</taxon>
        <taxon>Solaneae</taxon>
        <taxon>Solanum</taxon>
    </lineage>
</organism>